<dbReference type="EMBL" id="CP003065">
    <property type="protein sequence ID" value="AEV70483.1"/>
    <property type="molecule type" value="Genomic_DNA"/>
</dbReference>
<evidence type="ECO:0000259" key="2">
    <source>
        <dbReference type="Pfam" id="PF00465"/>
    </source>
</evidence>
<evidence type="ECO:0000256" key="1">
    <source>
        <dbReference type="ARBA" id="ARBA00023002"/>
    </source>
</evidence>
<dbReference type="AlphaFoldDB" id="G8LSX0"/>
<proteinExistence type="predicted"/>
<dbReference type="Proteomes" id="UP000005435">
    <property type="component" value="Chromosome"/>
</dbReference>
<dbReference type="InterPro" id="IPR001670">
    <property type="entry name" value="ADH_Fe/GldA"/>
</dbReference>
<sequence length="380" mass="42236">MNLVHNFIKKNGDNMQFGFKIGTKVLFGKGCLIQNKELVAKCGKRALIVTGKNSAKASGALSHVEEILKEYNIDYSIYDRVENNPSLENVAEGGKAAREFKADFIIGIGGGSPLDASKAIAVLAVNDIEPLELYKNVFENRPLSIVAIPTTAGTGSEVTPYSILTRNDIKTKMSFGNEDTFPKLAFIDATYTESMPYETTVDTAVDALSHAMEGYLSKRITPVSDILALEAMRIFSECTKDLIDNNIDFNIREKLIYVSMLGGMVISHTGTTIIHGLGYSLTYFKGIPHGRANGYFMREYLKFNYEAVGEKINKILELFKVSSIDEFGDIIEKMIKKDLSLSSEEIKNYAALTMKQRSTSYNARQVNEKDLVEILEKTFL</sequence>
<dbReference type="InterPro" id="IPR018211">
    <property type="entry name" value="ADH_Fe_CS"/>
</dbReference>
<dbReference type="InterPro" id="IPR056798">
    <property type="entry name" value="ADH_Fe_C"/>
</dbReference>
<dbReference type="HOGENOM" id="CLU_007207_0_0_9"/>
<reference evidence="5" key="1">
    <citation type="submission" date="2011-12" db="EMBL/GenBank/DDBJ databases">
        <title>Complete sequence of Clostridium clariflavum DSM 19732.</title>
        <authorList>
            <consortium name="US DOE Joint Genome Institute"/>
            <person name="Lucas S."/>
            <person name="Han J."/>
            <person name="Lapidus A."/>
            <person name="Cheng J.-F."/>
            <person name="Goodwin L."/>
            <person name="Pitluck S."/>
            <person name="Peters L."/>
            <person name="Teshima H."/>
            <person name="Detter J.C."/>
            <person name="Han C."/>
            <person name="Tapia R."/>
            <person name="Land M."/>
            <person name="Hauser L."/>
            <person name="Kyrpides N."/>
            <person name="Ivanova N."/>
            <person name="Pagani I."/>
            <person name="Kitzmiller T."/>
            <person name="Lynd L."/>
            <person name="Izquierdo J."/>
            <person name="Woyke T."/>
        </authorList>
    </citation>
    <scope>NUCLEOTIDE SEQUENCE [LARGE SCALE GENOMIC DNA]</scope>
    <source>
        <strain evidence="5">DSM 19732 / NBRC 101661 / EBR45</strain>
    </source>
</reference>
<feature type="domain" description="Fe-containing alcohol dehydrogenase-like C-terminal" evidence="3">
    <location>
        <begin position="200"/>
        <end position="378"/>
    </location>
</feature>
<keyword evidence="5" id="KW-1185">Reference proteome</keyword>
<organism evidence="4 5">
    <name type="scientific">Acetivibrio clariflavus (strain DSM 19732 / NBRC 101661 / EBR45)</name>
    <name type="common">Clostridium clariflavum</name>
    <dbReference type="NCBI Taxonomy" id="720554"/>
    <lineage>
        <taxon>Bacteria</taxon>
        <taxon>Bacillati</taxon>
        <taxon>Bacillota</taxon>
        <taxon>Clostridia</taxon>
        <taxon>Eubacteriales</taxon>
        <taxon>Oscillospiraceae</taxon>
        <taxon>Acetivibrio</taxon>
    </lineage>
</organism>
<dbReference type="FunFam" id="3.40.50.1970:FF:000003">
    <property type="entry name" value="Alcohol dehydrogenase, iron-containing"/>
    <property type="match status" value="1"/>
</dbReference>
<dbReference type="Gene3D" id="1.20.1090.10">
    <property type="entry name" value="Dehydroquinate synthase-like - alpha domain"/>
    <property type="match status" value="1"/>
</dbReference>
<dbReference type="GO" id="GO:0046872">
    <property type="term" value="F:metal ion binding"/>
    <property type="evidence" value="ECO:0007669"/>
    <property type="project" value="InterPro"/>
</dbReference>
<feature type="domain" description="Alcohol dehydrogenase iron-type/glycerol dehydrogenase GldA" evidence="2">
    <location>
        <begin position="23"/>
        <end position="188"/>
    </location>
</feature>
<reference evidence="4 5" key="2">
    <citation type="journal article" date="2012" name="Stand. Genomic Sci.">
        <title>Complete Genome Sequence of Clostridium clariflavum DSM 19732.</title>
        <authorList>
            <person name="Izquierdo J.A."/>
            <person name="Goodwin L."/>
            <person name="Davenport K.W."/>
            <person name="Teshima H."/>
            <person name="Bruce D."/>
            <person name="Detter C."/>
            <person name="Tapia R."/>
            <person name="Han S."/>
            <person name="Land M."/>
            <person name="Hauser L."/>
            <person name="Jeffries C.D."/>
            <person name="Han J."/>
            <person name="Pitluck S."/>
            <person name="Nolan M."/>
            <person name="Chen A."/>
            <person name="Huntemann M."/>
            <person name="Mavromatis K."/>
            <person name="Mikhailova N."/>
            <person name="Liolios K."/>
            <person name="Woyke T."/>
            <person name="Lynd L.R."/>
        </authorList>
    </citation>
    <scope>NUCLEOTIDE SEQUENCE [LARGE SCALE GENOMIC DNA]</scope>
    <source>
        <strain evidence="5">DSM 19732 / NBRC 101661 / EBR45</strain>
    </source>
</reference>
<dbReference type="eggNOG" id="COG1454">
    <property type="taxonomic scope" value="Bacteria"/>
</dbReference>
<accession>G8LSX0</accession>
<evidence type="ECO:0000313" key="5">
    <source>
        <dbReference type="Proteomes" id="UP000005435"/>
    </source>
</evidence>
<dbReference type="InterPro" id="IPR039697">
    <property type="entry name" value="Alcohol_dehydrogenase_Fe"/>
</dbReference>
<dbReference type="GO" id="GO:0004022">
    <property type="term" value="F:alcohol dehydrogenase (NAD+) activity"/>
    <property type="evidence" value="ECO:0007669"/>
    <property type="project" value="UniProtKB-ARBA"/>
</dbReference>
<dbReference type="PANTHER" id="PTHR11496:SF103">
    <property type="entry name" value="DEHYDROGENASE, PUTATIVE-RELATED"/>
    <property type="match status" value="1"/>
</dbReference>
<dbReference type="PROSITE" id="PS00913">
    <property type="entry name" value="ADH_IRON_1"/>
    <property type="match status" value="1"/>
</dbReference>
<dbReference type="PANTHER" id="PTHR11496">
    <property type="entry name" value="ALCOHOL DEHYDROGENASE"/>
    <property type="match status" value="1"/>
</dbReference>
<keyword evidence="1" id="KW-0560">Oxidoreductase</keyword>
<dbReference type="Pfam" id="PF00465">
    <property type="entry name" value="Fe-ADH"/>
    <property type="match status" value="1"/>
</dbReference>
<name>G8LSX0_ACECE</name>
<gene>
    <name evidence="4" type="ordered locus">Clocl_4047</name>
</gene>
<dbReference type="STRING" id="720554.Clocl_4047"/>
<evidence type="ECO:0000259" key="3">
    <source>
        <dbReference type="Pfam" id="PF25137"/>
    </source>
</evidence>
<dbReference type="SUPFAM" id="SSF56796">
    <property type="entry name" value="Dehydroquinate synthase-like"/>
    <property type="match status" value="1"/>
</dbReference>
<protein>
    <submittedName>
        <fullName evidence="4">Alcohol dehydrogenase, class IV</fullName>
    </submittedName>
</protein>
<dbReference type="Pfam" id="PF25137">
    <property type="entry name" value="ADH_Fe_C"/>
    <property type="match status" value="1"/>
</dbReference>
<evidence type="ECO:0000313" key="4">
    <source>
        <dbReference type="EMBL" id="AEV70483.1"/>
    </source>
</evidence>
<dbReference type="Gene3D" id="3.40.50.1970">
    <property type="match status" value="1"/>
</dbReference>
<dbReference type="KEGG" id="ccl:Clocl_4047"/>
<dbReference type="CDD" id="cd08181">
    <property type="entry name" value="PPD-like"/>
    <property type="match status" value="1"/>
</dbReference>